<comment type="pathway">
    <text evidence="2 12">Aminoacyl-tRNA biosynthesis; selenocysteinyl-tRNA(Sec) biosynthesis; L-seryl-tRNA(Sec) from L-serine and tRNA(Sec): step 1/1.</text>
</comment>
<dbReference type="STRING" id="1121393.SAMN02745216_01958"/>
<organism evidence="17 18">
    <name type="scientific">Desulfatibacillum alkenivorans DSM 16219</name>
    <dbReference type="NCBI Taxonomy" id="1121393"/>
    <lineage>
        <taxon>Bacteria</taxon>
        <taxon>Pseudomonadati</taxon>
        <taxon>Thermodesulfobacteriota</taxon>
        <taxon>Desulfobacteria</taxon>
        <taxon>Desulfobacterales</taxon>
        <taxon>Desulfatibacillaceae</taxon>
        <taxon>Desulfatibacillum</taxon>
    </lineage>
</organism>
<evidence type="ECO:0000256" key="7">
    <source>
        <dbReference type="ARBA" id="ARBA00022840"/>
    </source>
</evidence>
<feature type="coiled-coil region" evidence="15">
    <location>
        <begin position="30"/>
        <end position="102"/>
    </location>
</feature>
<dbReference type="SUPFAM" id="SSF55681">
    <property type="entry name" value="Class II aaRS and biotin synthetases"/>
    <property type="match status" value="1"/>
</dbReference>
<evidence type="ECO:0000256" key="2">
    <source>
        <dbReference type="ARBA" id="ARBA00005045"/>
    </source>
</evidence>
<evidence type="ECO:0000256" key="13">
    <source>
        <dbReference type="PIRSR" id="PIRSR001529-1"/>
    </source>
</evidence>
<comment type="domain">
    <text evidence="12">Consists of two distinct domains, a catalytic core and a N-terminal extension that is involved in tRNA binding.</text>
</comment>
<dbReference type="InterPro" id="IPR010978">
    <property type="entry name" value="tRNA-bd_arm"/>
</dbReference>
<sequence>MLDLKYVRANLDAVKTALANRNQETLLAGFEDLEAGRRTVLAEVEELRRKRNEVSGTIAVMKREGKDAADLMADMKEVSGKIKDLESGLKEKEEALNELLMRIPNIPHESVPVGKDENDNVELKRHGEPKSFDFEPQAHWDIGEGLGILDFERAARITGSRFPLYFGDGALMERALINFMLTTHTTRHGYKEVLPPFIVNRKTMTGTGQLPKFEEDLFKLEGWEYFLIPTAEVPVTNIHAEEILDEEALPLYYTAFTPCFRSEAGSAGKDTRGLIRQHQFNKVEMVKFSHPDNSYDELEGMLQNAETILQELGLPYRVLNLCTGDIGFGAAKTYDLEVWMPQQGVYREISSCSNCEDFQARRANIRFKSKGKKGTSHVHTLNGSGLAVGRSLAAILENYQQADGSVIIPEVLRPFMGGREVIEK</sequence>
<evidence type="ECO:0000256" key="15">
    <source>
        <dbReference type="SAM" id="Coils"/>
    </source>
</evidence>
<evidence type="ECO:0000259" key="16">
    <source>
        <dbReference type="PROSITE" id="PS50862"/>
    </source>
</evidence>
<dbReference type="EMBL" id="FQZU01000009">
    <property type="protein sequence ID" value="SHJ60803.1"/>
    <property type="molecule type" value="Genomic_DNA"/>
</dbReference>
<evidence type="ECO:0000256" key="9">
    <source>
        <dbReference type="ARBA" id="ARBA00023146"/>
    </source>
</evidence>
<name>A0A1M6KP71_9BACT</name>
<dbReference type="PROSITE" id="PS50862">
    <property type="entry name" value="AA_TRNA_LIGASE_II"/>
    <property type="match status" value="1"/>
</dbReference>
<evidence type="ECO:0000256" key="12">
    <source>
        <dbReference type="HAMAP-Rule" id="MF_00176"/>
    </source>
</evidence>
<comment type="catalytic activity">
    <reaction evidence="10 12">
        <text>tRNA(Sec) + L-serine + ATP = L-seryl-tRNA(Sec) + AMP + diphosphate + H(+)</text>
        <dbReference type="Rhea" id="RHEA:42580"/>
        <dbReference type="Rhea" id="RHEA-COMP:9742"/>
        <dbReference type="Rhea" id="RHEA-COMP:10128"/>
        <dbReference type="ChEBI" id="CHEBI:15378"/>
        <dbReference type="ChEBI" id="CHEBI:30616"/>
        <dbReference type="ChEBI" id="CHEBI:33019"/>
        <dbReference type="ChEBI" id="CHEBI:33384"/>
        <dbReference type="ChEBI" id="CHEBI:78442"/>
        <dbReference type="ChEBI" id="CHEBI:78533"/>
        <dbReference type="ChEBI" id="CHEBI:456215"/>
        <dbReference type="EC" id="6.1.1.11"/>
    </reaction>
</comment>
<dbReference type="NCBIfam" id="TIGR00414">
    <property type="entry name" value="serS"/>
    <property type="match status" value="1"/>
</dbReference>
<dbReference type="Pfam" id="PF00587">
    <property type="entry name" value="tRNA-synt_2b"/>
    <property type="match status" value="1"/>
</dbReference>
<feature type="binding site" evidence="12">
    <location>
        <position position="384"/>
    </location>
    <ligand>
        <name>L-serine</name>
        <dbReference type="ChEBI" id="CHEBI:33384"/>
    </ligand>
</feature>
<dbReference type="OrthoDB" id="9804647at2"/>
<evidence type="ECO:0000313" key="17">
    <source>
        <dbReference type="EMBL" id="SHJ60803.1"/>
    </source>
</evidence>
<keyword evidence="7 12" id="KW-0067">ATP-binding</keyword>
<feature type="binding site" evidence="12 13">
    <location>
        <position position="284"/>
    </location>
    <ligand>
        <name>L-serine</name>
        <dbReference type="ChEBI" id="CHEBI:33384"/>
    </ligand>
</feature>
<dbReference type="GO" id="GO:0006434">
    <property type="term" value="P:seryl-tRNA aminoacylation"/>
    <property type="evidence" value="ECO:0007669"/>
    <property type="project" value="UniProtKB-UniRule"/>
</dbReference>
<comment type="catalytic activity">
    <reaction evidence="11 12">
        <text>tRNA(Ser) + L-serine + ATP = L-seryl-tRNA(Ser) + AMP + diphosphate + H(+)</text>
        <dbReference type="Rhea" id="RHEA:12292"/>
        <dbReference type="Rhea" id="RHEA-COMP:9669"/>
        <dbReference type="Rhea" id="RHEA-COMP:9703"/>
        <dbReference type="ChEBI" id="CHEBI:15378"/>
        <dbReference type="ChEBI" id="CHEBI:30616"/>
        <dbReference type="ChEBI" id="CHEBI:33019"/>
        <dbReference type="ChEBI" id="CHEBI:33384"/>
        <dbReference type="ChEBI" id="CHEBI:78442"/>
        <dbReference type="ChEBI" id="CHEBI:78533"/>
        <dbReference type="ChEBI" id="CHEBI:456215"/>
        <dbReference type="EC" id="6.1.1.11"/>
    </reaction>
</comment>
<comment type="caution">
    <text evidence="12">Lacks conserved residue(s) required for the propagation of feature annotation.</text>
</comment>
<comment type="similarity">
    <text evidence="3 12">Belongs to the class-II aminoacyl-tRNA synthetase family. Type-1 seryl-tRNA synthetase subfamily.</text>
</comment>
<evidence type="ECO:0000256" key="6">
    <source>
        <dbReference type="ARBA" id="ARBA00022741"/>
    </source>
</evidence>
<dbReference type="PIRSF" id="PIRSF001529">
    <property type="entry name" value="Ser-tRNA-synth_IIa"/>
    <property type="match status" value="1"/>
</dbReference>
<dbReference type="Gene3D" id="1.10.287.40">
    <property type="entry name" value="Serine-tRNA synthetase, tRNA binding domain"/>
    <property type="match status" value="1"/>
</dbReference>
<dbReference type="SUPFAM" id="SSF46589">
    <property type="entry name" value="tRNA-binding arm"/>
    <property type="match status" value="1"/>
</dbReference>
<feature type="binding site" evidence="13">
    <location>
        <position position="261"/>
    </location>
    <ligand>
        <name>L-serine</name>
        <dbReference type="ChEBI" id="CHEBI:33384"/>
    </ligand>
</feature>
<keyword evidence="9 12" id="KW-0030">Aminoacyl-tRNA synthetase</keyword>
<dbReference type="Proteomes" id="UP000183994">
    <property type="component" value="Unassembled WGS sequence"/>
</dbReference>
<dbReference type="HAMAP" id="MF_00176">
    <property type="entry name" value="Ser_tRNA_synth_type1"/>
    <property type="match status" value="1"/>
</dbReference>
<dbReference type="Pfam" id="PF02403">
    <property type="entry name" value="Seryl_tRNA_N"/>
    <property type="match status" value="1"/>
</dbReference>
<evidence type="ECO:0000256" key="8">
    <source>
        <dbReference type="ARBA" id="ARBA00022917"/>
    </source>
</evidence>
<feature type="binding site" evidence="13">
    <location>
        <position position="230"/>
    </location>
    <ligand>
        <name>L-serine</name>
        <dbReference type="ChEBI" id="CHEBI:33384"/>
    </ligand>
</feature>
<evidence type="ECO:0000256" key="10">
    <source>
        <dbReference type="ARBA" id="ARBA00047929"/>
    </source>
</evidence>
<comment type="function">
    <text evidence="12">Catalyzes the attachment of serine to tRNA(Ser). Is also able to aminoacylate tRNA(Sec) with serine, to form the misacylated tRNA L-seryl-tRNA(Sec), which will be further converted into selenocysteinyl-tRNA(Sec).</text>
</comment>
<comment type="subcellular location">
    <subcellularLocation>
        <location evidence="1 12">Cytoplasm</location>
    </subcellularLocation>
</comment>
<dbReference type="InterPro" id="IPR002317">
    <property type="entry name" value="Ser-tRNA-ligase_type_1"/>
</dbReference>
<keyword evidence="8 12" id="KW-0648">Protein biosynthesis</keyword>
<feature type="binding site" evidence="12">
    <location>
        <begin position="230"/>
        <end position="232"/>
    </location>
    <ligand>
        <name>L-serine</name>
        <dbReference type="ChEBI" id="CHEBI:33384"/>
    </ligand>
</feature>
<dbReference type="InterPro" id="IPR006195">
    <property type="entry name" value="aa-tRNA-synth_II"/>
</dbReference>
<proteinExistence type="inferred from homology"/>
<dbReference type="CDD" id="cd00770">
    <property type="entry name" value="SerRS_core"/>
    <property type="match status" value="1"/>
</dbReference>
<evidence type="ECO:0000256" key="4">
    <source>
        <dbReference type="ARBA" id="ARBA00022490"/>
    </source>
</evidence>
<dbReference type="GO" id="GO:0005524">
    <property type="term" value="F:ATP binding"/>
    <property type="evidence" value="ECO:0007669"/>
    <property type="project" value="UniProtKB-UniRule"/>
</dbReference>
<dbReference type="GO" id="GO:0005737">
    <property type="term" value="C:cytoplasm"/>
    <property type="evidence" value="ECO:0007669"/>
    <property type="project" value="UniProtKB-SubCell"/>
</dbReference>
<feature type="binding site" evidence="12 14">
    <location>
        <begin position="348"/>
        <end position="351"/>
    </location>
    <ligand>
        <name>ATP</name>
        <dbReference type="ChEBI" id="CHEBI:30616"/>
    </ligand>
</feature>
<dbReference type="Gene3D" id="3.30.930.10">
    <property type="entry name" value="Bira Bifunctional Protein, Domain 2"/>
    <property type="match status" value="1"/>
</dbReference>
<evidence type="ECO:0000256" key="3">
    <source>
        <dbReference type="ARBA" id="ARBA00010728"/>
    </source>
</evidence>
<feature type="binding site" evidence="12 14">
    <location>
        <begin position="261"/>
        <end position="263"/>
    </location>
    <ligand>
        <name>ATP</name>
        <dbReference type="ChEBI" id="CHEBI:30616"/>
    </ligand>
</feature>
<dbReference type="InterPro" id="IPR033729">
    <property type="entry name" value="SerRS_core"/>
</dbReference>
<feature type="domain" description="Aminoacyl-transfer RNA synthetases class-II family profile" evidence="16">
    <location>
        <begin position="172"/>
        <end position="409"/>
    </location>
</feature>
<dbReference type="RefSeq" id="WP_073475324.1">
    <property type="nucleotide sequence ID" value="NZ_FQZU01000009.1"/>
</dbReference>
<keyword evidence="6 12" id="KW-0547">Nucleotide-binding</keyword>
<evidence type="ECO:0000256" key="11">
    <source>
        <dbReference type="ARBA" id="ARBA00048823"/>
    </source>
</evidence>
<keyword evidence="15" id="KW-0175">Coiled coil</keyword>
<dbReference type="InterPro" id="IPR042103">
    <property type="entry name" value="SerRS_1_N_sf"/>
</dbReference>
<comment type="subunit">
    <text evidence="12">Homodimer. The tRNA molecule binds across the dimer.</text>
</comment>
<feature type="binding site" evidence="13">
    <location>
        <position position="382"/>
    </location>
    <ligand>
        <name>L-serine</name>
        <dbReference type="ChEBI" id="CHEBI:33384"/>
    </ligand>
</feature>
<dbReference type="GO" id="GO:0004828">
    <property type="term" value="F:serine-tRNA ligase activity"/>
    <property type="evidence" value="ECO:0007669"/>
    <property type="project" value="UniProtKB-UniRule"/>
</dbReference>
<dbReference type="EC" id="6.1.1.11" evidence="12"/>
<gene>
    <name evidence="12" type="primary">serS</name>
    <name evidence="17" type="ORF">SAMN02745216_01958</name>
</gene>
<evidence type="ECO:0000256" key="1">
    <source>
        <dbReference type="ARBA" id="ARBA00004496"/>
    </source>
</evidence>
<keyword evidence="4 12" id="KW-0963">Cytoplasm</keyword>
<dbReference type="AlphaFoldDB" id="A0A1M6KP71"/>
<accession>A0A1M6KP71</accession>
<reference evidence="18" key="1">
    <citation type="submission" date="2016-11" db="EMBL/GenBank/DDBJ databases">
        <authorList>
            <person name="Varghese N."/>
            <person name="Submissions S."/>
        </authorList>
    </citation>
    <scope>NUCLEOTIDE SEQUENCE [LARGE SCALE GENOMIC DNA]</scope>
    <source>
        <strain evidence="18">DSM 16219</strain>
    </source>
</reference>
<dbReference type="InterPro" id="IPR002314">
    <property type="entry name" value="aa-tRNA-synt_IIb"/>
</dbReference>
<protein>
    <recommendedName>
        <fullName evidence="12">Serine--tRNA ligase</fullName>
        <ecNumber evidence="12">6.1.1.11</ecNumber>
    </recommendedName>
    <alternativeName>
        <fullName evidence="12">Seryl-tRNA synthetase</fullName>
        <shortName evidence="12">SerRS</shortName>
    </alternativeName>
    <alternativeName>
        <fullName evidence="12">Seryl-tRNA(Ser/Sec) synthetase</fullName>
    </alternativeName>
</protein>
<keyword evidence="18" id="KW-1185">Reference proteome</keyword>
<keyword evidence="5 12" id="KW-0436">Ligase</keyword>
<dbReference type="InterPro" id="IPR015866">
    <property type="entry name" value="Ser-tRNA-synth_1_N"/>
</dbReference>
<dbReference type="GO" id="GO:0016260">
    <property type="term" value="P:selenocysteine biosynthetic process"/>
    <property type="evidence" value="ECO:0007669"/>
    <property type="project" value="UniProtKB-UniRule"/>
</dbReference>
<evidence type="ECO:0000256" key="5">
    <source>
        <dbReference type="ARBA" id="ARBA00022598"/>
    </source>
</evidence>
<evidence type="ECO:0000313" key="18">
    <source>
        <dbReference type="Proteomes" id="UP000183994"/>
    </source>
</evidence>
<dbReference type="InterPro" id="IPR045864">
    <property type="entry name" value="aa-tRNA-synth_II/BPL/LPL"/>
</dbReference>
<dbReference type="PRINTS" id="PR00981">
    <property type="entry name" value="TRNASYNTHSER"/>
</dbReference>
<evidence type="ECO:0000256" key="14">
    <source>
        <dbReference type="PIRSR" id="PIRSR001529-2"/>
    </source>
</evidence>
<dbReference type="UniPathway" id="UPA00906">
    <property type="reaction ID" value="UER00895"/>
</dbReference>
<dbReference type="PANTHER" id="PTHR43697:SF1">
    <property type="entry name" value="SERINE--TRNA LIGASE"/>
    <property type="match status" value="1"/>
</dbReference>
<dbReference type="PANTHER" id="PTHR43697">
    <property type="entry name" value="SERYL-TRNA SYNTHETASE"/>
    <property type="match status" value="1"/>
</dbReference>